<dbReference type="Proteomes" id="UP000183760">
    <property type="component" value="Unassembled WGS sequence"/>
</dbReference>
<protein>
    <recommendedName>
        <fullName evidence="1">Immunity MXAN-0049 protein domain-containing protein</fullName>
    </recommendedName>
</protein>
<dbReference type="InterPro" id="IPR012433">
    <property type="entry name" value="Imm11"/>
</dbReference>
<keyword evidence="4" id="KW-1185">Reference proteome</keyword>
<comment type="caution">
    <text evidence="2">The sequence shown here is derived from an EMBL/GenBank/DDBJ whole genome shotgun (WGS) entry which is preliminary data.</text>
</comment>
<feature type="domain" description="Immunity MXAN-0049 protein" evidence="1">
    <location>
        <begin position="71"/>
        <end position="189"/>
    </location>
</feature>
<name>A0A511SZC3_MYXFU</name>
<dbReference type="OrthoDB" id="5509251at2"/>
<evidence type="ECO:0000313" key="5">
    <source>
        <dbReference type="Proteomes" id="UP000321514"/>
    </source>
</evidence>
<gene>
    <name evidence="2" type="ORF">MFU01_18390</name>
    <name evidence="3" type="ORF">SAMN05443572_104570</name>
</gene>
<sequence length="189" mass="21324">MPKRYFKLAQVMESGNWDLGDPLDERGVELEDPYVFRSGRALPPQGRLSIPIDEPGRHLEFSTAGLGMAPVVHVRAVTLFMELAPDAVQFFPVEIQGLPDQYLILVATKLLRCIDDEASEEVLYWKPEDGQPERVGEYRSVIGMRIDKSKVGDAKVFRTWGWDLGLIVSEDLKLALERAHVTGVRFTEV</sequence>
<reference evidence="3 4" key="1">
    <citation type="submission" date="2016-10" db="EMBL/GenBank/DDBJ databases">
        <authorList>
            <person name="Varghese N."/>
            <person name="Submissions S."/>
        </authorList>
    </citation>
    <scope>NUCLEOTIDE SEQUENCE [LARGE SCALE GENOMIC DNA]</scope>
    <source>
        <strain evidence="3 4">DSM 16525</strain>
    </source>
</reference>
<accession>A0A511SZC3</accession>
<proteinExistence type="predicted"/>
<dbReference type="AlphaFoldDB" id="A0A511SZC3"/>
<dbReference type="Pfam" id="PF07791">
    <property type="entry name" value="Imm11"/>
    <property type="match status" value="1"/>
</dbReference>
<evidence type="ECO:0000313" key="2">
    <source>
        <dbReference type="EMBL" id="GEN06802.1"/>
    </source>
</evidence>
<dbReference type="Proteomes" id="UP000321514">
    <property type="component" value="Unassembled WGS sequence"/>
</dbReference>
<organism evidence="2 5">
    <name type="scientific">Myxococcus fulvus</name>
    <dbReference type="NCBI Taxonomy" id="33"/>
    <lineage>
        <taxon>Bacteria</taxon>
        <taxon>Pseudomonadati</taxon>
        <taxon>Myxococcota</taxon>
        <taxon>Myxococcia</taxon>
        <taxon>Myxococcales</taxon>
        <taxon>Cystobacterineae</taxon>
        <taxon>Myxococcaceae</taxon>
        <taxon>Myxococcus</taxon>
    </lineage>
</organism>
<dbReference type="RefSeq" id="WP_074954039.1">
    <property type="nucleotide sequence ID" value="NZ_BJXR01000017.1"/>
</dbReference>
<evidence type="ECO:0000313" key="4">
    <source>
        <dbReference type="Proteomes" id="UP000183760"/>
    </source>
</evidence>
<evidence type="ECO:0000313" key="3">
    <source>
        <dbReference type="EMBL" id="SEU04774.1"/>
    </source>
</evidence>
<dbReference type="EMBL" id="FOIB01000004">
    <property type="protein sequence ID" value="SEU04774.1"/>
    <property type="molecule type" value="Genomic_DNA"/>
</dbReference>
<dbReference type="EMBL" id="BJXR01000017">
    <property type="protein sequence ID" value="GEN06802.1"/>
    <property type="molecule type" value="Genomic_DNA"/>
</dbReference>
<reference evidence="2 5" key="2">
    <citation type="submission" date="2019-07" db="EMBL/GenBank/DDBJ databases">
        <title>Whole genome shotgun sequence of Myxococcus fulvus NBRC 100333.</title>
        <authorList>
            <person name="Hosoyama A."/>
            <person name="Uohara A."/>
            <person name="Ohji S."/>
            <person name="Ichikawa N."/>
        </authorList>
    </citation>
    <scope>NUCLEOTIDE SEQUENCE [LARGE SCALE GENOMIC DNA]</scope>
    <source>
        <strain evidence="2 5">NBRC 100333</strain>
    </source>
</reference>
<evidence type="ECO:0000259" key="1">
    <source>
        <dbReference type="Pfam" id="PF07791"/>
    </source>
</evidence>